<dbReference type="Pfam" id="PF00005">
    <property type="entry name" value="ABC_tran"/>
    <property type="match status" value="1"/>
</dbReference>
<dbReference type="InterPro" id="IPR027417">
    <property type="entry name" value="P-loop_NTPase"/>
</dbReference>
<dbReference type="InterPro" id="IPR003593">
    <property type="entry name" value="AAA+_ATPase"/>
</dbReference>
<comment type="caution">
    <text evidence="6">The sequence shown here is derived from an EMBL/GenBank/DDBJ whole genome shotgun (WGS) entry which is preliminary data.</text>
</comment>
<keyword evidence="7" id="KW-1185">Reference proteome</keyword>
<name>A0A926CZ63_9FIRM</name>
<dbReference type="InterPro" id="IPR050763">
    <property type="entry name" value="ABC_transporter_ATP-binding"/>
</dbReference>
<dbReference type="Proteomes" id="UP000654279">
    <property type="component" value="Unassembled WGS sequence"/>
</dbReference>
<proteinExistence type="inferred from homology"/>
<dbReference type="PANTHER" id="PTHR42711">
    <property type="entry name" value="ABC TRANSPORTER ATP-BINDING PROTEIN"/>
    <property type="match status" value="1"/>
</dbReference>
<dbReference type="RefSeq" id="WP_249284117.1">
    <property type="nucleotide sequence ID" value="NZ_JACRSO010000001.1"/>
</dbReference>
<dbReference type="SUPFAM" id="SSF52540">
    <property type="entry name" value="P-loop containing nucleoside triphosphate hydrolases"/>
    <property type="match status" value="1"/>
</dbReference>
<dbReference type="AlphaFoldDB" id="A0A926CZ63"/>
<dbReference type="Pfam" id="PF13732">
    <property type="entry name" value="DrrA1-3_C"/>
    <property type="match status" value="1"/>
</dbReference>
<gene>
    <name evidence="6" type="ORF">H8699_01220</name>
</gene>
<dbReference type="EMBL" id="JACRSO010000001">
    <property type="protein sequence ID" value="MBC8528059.1"/>
    <property type="molecule type" value="Genomic_DNA"/>
</dbReference>
<evidence type="ECO:0000259" key="5">
    <source>
        <dbReference type="PROSITE" id="PS50893"/>
    </source>
</evidence>
<evidence type="ECO:0000256" key="2">
    <source>
        <dbReference type="ARBA" id="ARBA00022448"/>
    </source>
</evidence>
<dbReference type="PANTHER" id="PTHR42711:SF5">
    <property type="entry name" value="ABC TRANSPORTER ATP-BINDING PROTEIN NATA"/>
    <property type="match status" value="1"/>
</dbReference>
<dbReference type="GO" id="GO:0016887">
    <property type="term" value="F:ATP hydrolysis activity"/>
    <property type="evidence" value="ECO:0007669"/>
    <property type="project" value="InterPro"/>
</dbReference>
<dbReference type="PROSITE" id="PS50893">
    <property type="entry name" value="ABC_TRANSPORTER_2"/>
    <property type="match status" value="1"/>
</dbReference>
<accession>A0A926CZ63</accession>
<comment type="similarity">
    <text evidence="1">Belongs to the ABC transporter superfamily.</text>
</comment>
<feature type="domain" description="ABC transporter" evidence="5">
    <location>
        <begin position="3"/>
        <end position="229"/>
    </location>
</feature>
<evidence type="ECO:0000313" key="6">
    <source>
        <dbReference type="EMBL" id="MBC8528059.1"/>
    </source>
</evidence>
<evidence type="ECO:0000256" key="1">
    <source>
        <dbReference type="ARBA" id="ARBA00005417"/>
    </source>
</evidence>
<dbReference type="GO" id="GO:0005524">
    <property type="term" value="F:ATP binding"/>
    <property type="evidence" value="ECO:0007669"/>
    <property type="project" value="UniProtKB-KW"/>
</dbReference>
<dbReference type="PROSITE" id="PS00211">
    <property type="entry name" value="ABC_TRANSPORTER_1"/>
    <property type="match status" value="1"/>
</dbReference>
<organism evidence="6 7">
    <name type="scientific">Luoshenia tenuis</name>
    <dbReference type="NCBI Taxonomy" id="2763654"/>
    <lineage>
        <taxon>Bacteria</taxon>
        <taxon>Bacillati</taxon>
        <taxon>Bacillota</taxon>
        <taxon>Clostridia</taxon>
        <taxon>Christensenellales</taxon>
        <taxon>Christensenellaceae</taxon>
        <taxon>Luoshenia</taxon>
    </lineage>
</organism>
<dbReference type="InterPro" id="IPR003439">
    <property type="entry name" value="ABC_transporter-like_ATP-bd"/>
</dbReference>
<evidence type="ECO:0000256" key="3">
    <source>
        <dbReference type="ARBA" id="ARBA00022741"/>
    </source>
</evidence>
<evidence type="ECO:0000256" key="4">
    <source>
        <dbReference type="ARBA" id="ARBA00022840"/>
    </source>
</evidence>
<reference evidence="6" key="1">
    <citation type="submission" date="2020-08" db="EMBL/GenBank/DDBJ databases">
        <title>Genome public.</title>
        <authorList>
            <person name="Liu C."/>
            <person name="Sun Q."/>
        </authorList>
    </citation>
    <scope>NUCLEOTIDE SEQUENCE</scope>
    <source>
        <strain evidence="6">NSJ-44</strain>
    </source>
</reference>
<keyword evidence="4 6" id="KW-0067">ATP-binding</keyword>
<dbReference type="InterPro" id="IPR025302">
    <property type="entry name" value="DrrA1/2-like_C"/>
</dbReference>
<dbReference type="Gene3D" id="3.40.50.300">
    <property type="entry name" value="P-loop containing nucleotide triphosphate hydrolases"/>
    <property type="match status" value="1"/>
</dbReference>
<keyword evidence="3" id="KW-0547">Nucleotide-binding</keyword>
<protein>
    <submittedName>
        <fullName evidence="6">ATP-binding cassette domain-containing protein</fullName>
    </submittedName>
</protein>
<sequence length="303" mass="33242">MQLEVRGIDKRFGEHQVLKNVSFSAQSGQALGLLGRNGAGKTTTIRIIMQVFGADAGEILVDGVPIRQARVRIGYLPEERGLYPKKQILEQMVYLGVLRGMRAKQARAAALAWLKRLEMDAFATKALDTLSKGNQQKVQLAATLMHDPEIVILDEPFSGLDPVNAQLLKDVVGELLAAGKVVLFSSHQMSYVEEFCENIAILNGGHIVLGGNLRQIKRGYDRSTVLIQSPELARLEDYLKQNAQGLVLESRTMGEALACRLPGAQDKARLLALLAQSGLEVDGFAVYEPTLNDIFVQYTEEGL</sequence>
<evidence type="ECO:0000313" key="7">
    <source>
        <dbReference type="Proteomes" id="UP000654279"/>
    </source>
</evidence>
<keyword evidence="2" id="KW-0813">Transport</keyword>
<dbReference type="SMART" id="SM00382">
    <property type="entry name" value="AAA"/>
    <property type="match status" value="1"/>
</dbReference>
<dbReference type="InterPro" id="IPR017871">
    <property type="entry name" value="ABC_transporter-like_CS"/>
</dbReference>